<keyword evidence="2" id="KW-1185">Reference proteome</keyword>
<accession>A0A0N9HW04</accession>
<gene>
    <name evidence="1" type="ORF">AOZ06_22860</name>
</gene>
<dbReference type="Proteomes" id="UP000063699">
    <property type="component" value="Chromosome"/>
</dbReference>
<dbReference type="Pfam" id="PF19564">
    <property type="entry name" value="DUF6086"/>
    <property type="match status" value="1"/>
</dbReference>
<protein>
    <submittedName>
        <fullName evidence="1">Uncharacterized protein</fullName>
    </submittedName>
</protein>
<dbReference type="EMBL" id="CP012752">
    <property type="protein sequence ID" value="ALG09370.1"/>
    <property type="molecule type" value="Genomic_DNA"/>
</dbReference>
<sequence length="117" mass="12633">MSYVFDAGAETVWSPALRTGELYARFLRETAAVLGLPTGLVEIASDMYEIDLGPYETLIAAIFETTSAARQPVLRGLLESVLLPSIVILDRAGRPLTATSPEQVDLIARAQALAMPR</sequence>
<dbReference type="KEGG" id="kphy:AOZ06_22860"/>
<evidence type="ECO:0000313" key="1">
    <source>
        <dbReference type="EMBL" id="ALG09370.1"/>
    </source>
</evidence>
<name>A0A0N9HW04_9PSEU</name>
<dbReference type="OrthoDB" id="3475539at2"/>
<proteinExistence type="predicted"/>
<dbReference type="RefSeq" id="WP_054291274.1">
    <property type="nucleotide sequence ID" value="NZ_CP012752.1"/>
</dbReference>
<dbReference type="AlphaFoldDB" id="A0A0N9HW04"/>
<reference evidence="1 2" key="1">
    <citation type="submission" date="2015-07" db="EMBL/GenBank/DDBJ databases">
        <title>Genome sequencing of Kibdelosporangium phytohabitans.</title>
        <authorList>
            <person name="Qin S."/>
            <person name="Xing K."/>
        </authorList>
    </citation>
    <scope>NUCLEOTIDE SEQUENCE [LARGE SCALE GENOMIC DNA]</scope>
    <source>
        <strain evidence="1 2">KLBMP1111</strain>
    </source>
</reference>
<evidence type="ECO:0000313" key="2">
    <source>
        <dbReference type="Proteomes" id="UP000063699"/>
    </source>
</evidence>
<organism evidence="1 2">
    <name type="scientific">Kibdelosporangium phytohabitans</name>
    <dbReference type="NCBI Taxonomy" id="860235"/>
    <lineage>
        <taxon>Bacteria</taxon>
        <taxon>Bacillati</taxon>
        <taxon>Actinomycetota</taxon>
        <taxon>Actinomycetes</taxon>
        <taxon>Pseudonocardiales</taxon>
        <taxon>Pseudonocardiaceae</taxon>
        <taxon>Kibdelosporangium</taxon>
    </lineage>
</organism>
<dbReference type="STRING" id="860235.AOZ06_22860"/>
<dbReference type="InterPro" id="IPR045732">
    <property type="entry name" value="DUF6086"/>
</dbReference>